<dbReference type="PANTHER" id="PTHR23355">
    <property type="entry name" value="RIBONUCLEASE"/>
    <property type="match status" value="1"/>
</dbReference>
<feature type="compositionally biased region" description="Polar residues" evidence="9">
    <location>
        <begin position="488"/>
        <end position="501"/>
    </location>
</feature>
<dbReference type="EC" id="3.1.13.-" evidence="8"/>
<protein>
    <recommendedName>
        <fullName evidence="8">DIS3-like exonuclease 2</fullName>
        <ecNumber evidence="8">3.1.13.-</ecNumber>
    </recommendedName>
</protein>
<keyword evidence="3 8" id="KW-0479">Metal-binding</keyword>
<evidence type="ECO:0000256" key="2">
    <source>
        <dbReference type="ARBA" id="ARBA00022722"/>
    </source>
</evidence>
<reference evidence="11" key="1">
    <citation type="submission" date="2024-02" db="EMBL/GenBank/DDBJ databases">
        <authorList>
            <consortium name="ELIXIR-Norway"/>
            <consortium name="Elixir Norway"/>
        </authorList>
    </citation>
    <scope>NUCLEOTIDE SEQUENCE</scope>
</reference>
<dbReference type="HAMAP" id="MF_03045">
    <property type="entry name" value="DIS3L2"/>
    <property type="match status" value="1"/>
</dbReference>
<feature type="domain" description="RNB" evidence="10">
    <location>
        <begin position="813"/>
        <end position="1174"/>
    </location>
</feature>
<dbReference type="InterPro" id="IPR012340">
    <property type="entry name" value="NA-bd_OB-fold"/>
</dbReference>
<keyword evidence="5 8" id="KW-0269">Exonuclease</keyword>
<evidence type="ECO:0000256" key="9">
    <source>
        <dbReference type="SAM" id="MobiDB-lite"/>
    </source>
</evidence>
<dbReference type="Proteomes" id="UP001497444">
    <property type="component" value="Chromosome 9"/>
</dbReference>
<dbReference type="Pfam" id="PF00773">
    <property type="entry name" value="RNB"/>
    <property type="match status" value="1"/>
</dbReference>
<dbReference type="InterPro" id="IPR022966">
    <property type="entry name" value="RNase_II/R_CS"/>
</dbReference>
<keyword evidence="2 8" id="KW-0540">Nuclease</keyword>
<dbReference type="SMART" id="SM00955">
    <property type="entry name" value="RNB"/>
    <property type="match status" value="1"/>
</dbReference>
<dbReference type="InterPro" id="IPR050180">
    <property type="entry name" value="RNR_Ribonuclease"/>
</dbReference>
<feature type="region of interest" description="Disordered" evidence="9">
    <location>
        <begin position="482"/>
        <end position="506"/>
    </location>
</feature>
<comment type="subcellular location">
    <subcellularLocation>
        <location evidence="8">Cytoplasm</location>
    </subcellularLocation>
    <subcellularLocation>
        <location evidence="8">Cytoplasm</location>
        <location evidence="8">P-body</location>
    </subcellularLocation>
</comment>
<keyword evidence="12" id="KW-1185">Reference proteome</keyword>
<feature type="binding site" evidence="8">
    <location>
        <position position="825"/>
    </location>
    <ligand>
        <name>Mg(2+)</name>
        <dbReference type="ChEBI" id="CHEBI:18420"/>
    </ligand>
</feature>
<keyword evidence="4 8" id="KW-0378">Hydrolase</keyword>
<comment type="similarity">
    <text evidence="8">Belongs to the RNR ribonuclease family. DIS3L2 subfamily.</text>
</comment>
<feature type="region of interest" description="Disordered" evidence="9">
    <location>
        <begin position="1"/>
        <end position="42"/>
    </location>
</feature>
<evidence type="ECO:0000256" key="3">
    <source>
        <dbReference type="ARBA" id="ARBA00022723"/>
    </source>
</evidence>
<comment type="cofactor">
    <cofactor evidence="8">
        <name>Mg(2+)</name>
        <dbReference type="ChEBI" id="CHEBI:18420"/>
    </cofactor>
    <cofactor evidence="8">
        <name>Mn(2+)</name>
        <dbReference type="ChEBI" id="CHEBI:29035"/>
    </cofactor>
</comment>
<dbReference type="Pfam" id="PF17216">
    <property type="entry name" value="Rrp44_CSD1"/>
    <property type="match status" value="1"/>
</dbReference>
<evidence type="ECO:0000259" key="10">
    <source>
        <dbReference type="SMART" id="SM00955"/>
    </source>
</evidence>
<comment type="function">
    <text evidence="8">3'-5'-exoribonuclease that specifically recognizes RNAs polyuridylated at their 3' end and mediates their degradation. Component of an exosome-independent RNA degradation pathway that mediates degradation of cytoplasmic mRNAs that have been deadenylated and subsequently uridylated at their 3'.</text>
</comment>
<dbReference type="EMBL" id="OZ020104">
    <property type="protein sequence ID" value="CAK9279159.1"/>
    <property type="molecule type" value="Genomic_DNA"/>
</dbReference>
<accession>A0ABP0XJ60</accession>
<feature type="region of interest" description="Disordered" evidence="9">
    <location>
        <begin position="680"/>
        <end position="702"/>
    </location>
</feature>
<evidence type="ECO:0000256" key="8">
    <source>
        <dbReference type="HAMAP-Rule" id="MF_03045"/>
    </source>
</evidence>
<dbReference type="PANTHER" id="PTHR23355:SF9">
    <property type="entry name" value="DIS3-LIKE EXONUCLEASE 2"/>
    <property type="match status" value="1"/>
</dbReference>
<feature type="compositionally biased region" description="Polar residues" evidence="9">
    <location>
        <begin position="314"/>
        <end position="327"/>
    </location>
</feature>
<dbReference type="InterPro" id="IPR033771">
    <property type="entry name" value="Rrp44_CSD1"/>
</dbReference>
<feature type="compositionally biased region" description="Low complexity" evidence="9">
    <location>
        <begin position="14"/>
        <end position="23"/>
    </location>
</feature>
<keyword evidence="1 8" id="KW-0963">Cytoplasm</keyword>
<dbReference type="Gene3D" id="2.40.50.690">
    <property type="match status" value="1"/>
</dbReference>
<dbReference type="SUPFAM" id="SSF50249">
    <property type="entry name" value="Nucleic acid-binding proteins"/>
    <property type="match status" value="3"/>
</dbReference>
<feature type="region of interest" description="Disordered" evidence="9">
    <location>
        <begin position="252"/>
        <end position="334"/>
    </location>
</feature>
<evidence type="ECO:0000256" key="4">
    <source>
        <dbReference type="ARBA" id="ARBA00022801"/>
    </source>
</evidence>
<dbReference type="InterPro" id="IPR001900">
    <property type="entry name" value="RNase_II/R"/>
</dbReference>
<keyword evidence="8" id="KW-0464">Manganese</keyword>
<evidence type="ECO:0000256" key="6">
    <source>
        <dbReference type="ARBA" id="ARBA00022842"/>
    </source>
</evidence>
<dbReference type="Gene3D" id="2.40.50.700">
    <property type="match status" value="1"/>
</dbReference>
<evidence type="ECO:0000313" key="11">
    <source>
        <dbReference type="EMBL" id="CAK9279159.1"/>
    </source>
</evidence>
<organism evidence="11 12">
    <name type="scientific">Sphagnum jensenii</name>
    <dbReference type="NCBI Taxonomy" id="128206"/>
    <lineage>
        <taxon>Eukaryota</taxon>
        <taxon>Viridiplantae</taxon>
        <taxon>Streptophyta</taxon>
        <taxon>Embryophyta</taxon>
        <taxon>Bryophyta</taxon>
        <taxon>Sphagnophytina</taxon>
        <taxon>Sphagnopsida</taxon>
        <taxon>Sphagnales</taxon>
        <taxon>Sphagnaceae</taxon>
        <taxon>Sphagnum</taxon>
    </lineage>
</organism>
<evidence type="ECO:0000313" key="12">
    <source>
        <dbReference type="Proteomes" id="UP001497444"/>
    </source>
</evidence>
<evidence type="ECO:0000256" key="7">
    <source>
        <dbReference type="ARBA" id="ARBA00022884"/>
    </source>
</evidence>
<keyword evidence="7 8" id="KW-0694">RNA-binding</keyword>
<feature type="compositionally biased region" description="Basic and acidic residues" evidence="9">
    <location>
        <begin position="1"/>
        <end position="11"/>
    </location>
</feature>
<name>A0ABP0XJ60_9BRYO</name>
<feature type="binding site" evidence="8">
    <location>
        <position position="834"/>
    </location>
    <ligand>
        <name>Mg(2+)</name>
        <dbReference type="ChEBI" id="CHEBI:18420"/>
    </ligand>
</feature>
<evidence type="ECO:0000256" key="5">
    <source>
        <dbReference type="ARBA" id="ARBA00022839"/>
    </source>
</evidence>
<evidence type="ECO:0000256" key="1">
    <source>
        <dbReference type="ARBA" id="ARBA00022490"/>
    </source>
</evidence>
<feature type="site" description="Important for catalytic activity" evidence="8">
    <location>
        <position position="833"/>
    </location>
</feature>
<keyword evidence="6 8" id="KW-0460">Magnesium</keyword>
<dbReference type="InterPro" id="IPR028591">
    <property type="entry name" value="DIS3L2"/>
</dbReference>
<proteinExistence type="inferred from homology"/>
<sequence length="1453" mass="158615">MIGQRRRDGKGNRPAAPAAAAAAESYVSTPSDNDNDNTSPGAAAAAAFYREGDIREGGSKIQAEQISKEAPLQGTNNYASLLSSPGPSSIPSPSFKKKLSNDVVHSLSSDFSVFVSQPLRRLEGNPVQFIMCPPSPGSESSQILDVKNVENASPVVAVSSMPEESLLLQSFSRLVSLQDLKDVMAYQSPETEASTPPGIDLSDSSSARNFVEHAQVMSIVKAEQKESSNYNLLPKEGSAVSPAVPRIHSLEAKKSENAQARMIRESPPVGMARRKLKHTDVESTEVAALKRLGGAHVTGPRQIPVGKGPKRASSPGNAGSSQSQPHSTGKPLHWKAVPGLRSKEGLVSPHRGVPSIGSTGDRLLGSPHSWPGPESTLLGSPFQAPSMSRVESMAGQGIRNACTFPKTKVFPEHWSPQEVSKAMEAGQVFKACFRINSHNRSEAYVTIEGIPLDILIYGVAAQNRAMEGDFVAITLEPTSSWPRLKGSLNKQANSESSSSKQGAMESGKTINIDADSSQEIVVDHTEAQFQDIDAGANARVLHEGEMTLEAHHQHFVQDTASSNQMHMKQETHVLPIEVSCDDSSQAFEKHTEGSSNTVIQILKLQGSGLTPVVDLQSLAQSNVEKEEGSHPRPGKVATAITSLALLVMSCPGRRPTGKVVAILEKSPRRESVVGFLEALQHSGNKPSRRGQQENHSQRKRSLGTMLLAPVDNRYPKMLVFSACLPDDLYERLKEGDATMLTELVAAQVDEWHSDSHLPNAVIKRSLGQGGQIEAQLKAILFEHGVHSAAFSQESLNCLPKIPWKISPREIKRRVDLRGQRIFSIDPPTAKDLDDALSFECLENGVVRVGVHIADVSYFVSPNTALDKEAQSRSTSVYLEQQVVPMLPHLLCEELCSLNPGVDRLAFSIIWSISPAGDILDQWIGKTVIQSCVKLTYGHAQNMIDVVSTDLEEVQAPRDMQETESSLPKVHGKHTWQEVVADVQALYNVAKKLRDGRFEKGALKLNNSKLMFSLDEDGAPYESTMFKTKDSNFVVEEFMLLANMSVARVISDAFPDSALLRRHPEPNMRKLKEFEDFCDKNGFELNASSSGALHISLEKMQERFKHDPAVFNILMLLATKPMQLAKYFCTGELKDKEEEWSHYALATPLYTHFTSPIRRYPDILVHRMLAAALEAEEVIIQGESSLPCSRGKSSQALSLGQSNQLASKCFSGAKTTKEATFMPSAQQALTSAAIKHKLPGIADLAVIATHCNERKLASRNVKDASDKLYLWTMLKKKQGLLSDARVLALGSKFMSLYICKVAMERRIYYEEIEGVNAEWFAATGTLVLDISPPTVPKKWSNDSKPGRQQRTVADIATVVNPTDSIGSSPEEESYEDIIREVEERLAGKIYTDDISANVFLGENHLSSEVKVEPAVLPLTLRLFSTVPVSLHAAGGGNQPLEITVKLYISSYVTA</sequence>
<gene>
    <name evidence="11" type="ORF">CSSPJE1EN1_LOCUS24637</name>
</gene>
<dbReference type="PROSITE" id="PS01175">
    <property type="entry name" value="RIBONUCLEASE_II"/>
    <property type="match status" value="1"/>
</dbReference>
<feature type="compositionally biased region" description="Polar residues" evidence="9">
    <location>
        <begin position="26"/>
        <end position="40"/>
    </location>
</feature>
<dbReference type="Pfam" id="PF17849">
    <property type="entry name" value="OB_Dis3"/>
    <property type="match status" value="1"/>
</dbReference>
<dbReference type="InterPro" id="IPR041505">
    <property type="entry name" value="Dis3_CSD2"/>
</dbReference>